<dbReference type="RefSeq" id="WP_041893610.1">
    <property type="nucleotide sequence ID" value="NZ_CP010086.2"/>
</dbReference>
<dbReference type="AlphaFoldDB" id="A0A0B5QJV0"/>
<dbReference type="Proteomes" id="UP000031866">
    <property type="component" value="Chromosome"/>
</dbReference>
<protein>
    <submittedName>
        <fullName evidence="2">Uncharacterized protein</fullName>
    </submittedName>
</protein>
<proteinExistence type="predicted"/>
<name>A0A0B5QJV0_CLOBE</name>
<evidence type="ECO:0000313" key="3">
    <source>
        <dbReference type="Proteomes" id="UP000031866"/>
    </source>
</evidence>
<feature type="coiled-coil region" evidence="1">
    <location>
        <begin position="198"/>
        <end position="275"/>
    </location>
</feature>
<accession>A0A0B5QJV0</accession>
<evidence type="ECO:0000256" key="1">
    <source>
        <dbReference type="SAM" id="Coils"/>
    </source>
</evidence>
<sequence length="869" mass="102591">MEYIESNFGYLKGTKIEKYYDHLIKAEFLCEYYPIVTKIIVRKVIEMLLRDIAQDSGMDMNVSALTLLNGIKLKSNISFSEEIYNSIEIILANGYENISKRDRNRKIPKHPIEILKIAQKVLYYYLKEKENLMLDIKNLSFSAPSTIEYMKKELLKVNNDISQRENLINNLRKKILEVDSSPKRISEINNIIIIIKEEKAYLEEIQDILNRKVEMQNKCVLNMETDYKTYEKKLNEMKIKFNENEELLLEKEGQLLRAEIQNQELKISTEELDDEDESIKRMKVSLDEELRTLRHAYESLLNLTEEYNDIVETIEFSYDNELKKELEAKKNSIQIKINFEDAVFNENIIICNKNIAEYKRKALIFKELVNENIKREIRHEKFYDGFLRLSGKELKIVYTIINNITSSFNLISKPKELLGRYNEDKFLELLNRNLDNLKNINDNEIKLILYYKLISLSNAPYGKIYNRRKFVQTLDYMVEKAYAVLATKNDFKARTKKLDAINEYYMNRTISALKNKGLNTHITEELIENIYDIITNLKQRPENKEKRFYYEKLDLDVMTESAIKSAIKSQPYTFLHMIADLASIDSYKDMSSIIFQIENLIEKRSLIKKFSNTYFMVLLYLSSDAIVVSQNQQEELLPLAVMLITSVSLVSDNDFINLEGYNDLVKLWKQKQQKYNDICMKKEEEESSLGLIMREKLELEINQKELSEAYDSLLRRYGSYESEFKNLVMNSEKRVLLPSYFYYDDLCNKKKLAEKHINESKNKLGTLKSMFSIEVWKDQANKFINESNMLEAEKLLIKEAKQKPYFKKEYSIFLELEDQIQKVNESIQKNKEMLKSKDALVDNIGSKIIDLQKQLTTMKNAYIDIESGY</sequence>
<dbReference type="KEGG" id="cbei:LF65_00311"/>
<dbReference type="EMBL" id="CP010086">
    <property type="protein sequence ID" value="AJG96983.1"/>
    <property type="molecule type" value="Genomic_DNA"/>
</dbReference>
<keyword evidence="1" id="KW-0175">Coiled coil</keyword>
<dbReference type="OrthoDB" id="1876940at2"/>
<evidence type="ECO:0000313" key="2">
    <source>
        <dbReference type="EMBL" id="AJG96983.1"/>
    </source>
</evidence>
<reference evidence="3" key="1">
    <citation type="submission" date="2014-12" db="EMBL/GenBank/DDBJ databases">
        <title>Genome sequence of Clostridium beijerinckii strain 59B.</title>
        <authorList>
            <person name="Little G.T."/>
            <person name="Minton N.P."/>
        </authorList>
    </citation>
    <scope>NUCLEOTIDE SEQUENCE [LARGE SCALE GENOMIC DNA]</scope>
    <source>
        <strain evidence="3">59B</strain>
    </source>
</reference>
<feature type="coiled-coil region" evidence="1">
    <location>
        <begin position="743"/>
        <end position="833"/>
    </location>
</feature>
<gene>
    <name evidence="2" type="ORF">LF65_00311</name>
</gene>
<organism evidence="2 3">
    <name type="scientific">Clostridium beijerinckii</name>
    <name type="common">Clostridium MP</name>
    <dbReference type="NCBI Taxonomy" id="1520"/>
    <lineage>
        <taxon>Bacteria</taxon>
        <taxon>Bacillati</taxon>
        <taxon>Bacillota</taxon>
        <taxon>Clostridia</taxon>
        <taxon>Eubacteriales</taxon>
        <taxon>Clostridiaceae</taxon>
        <taxon>Clostridium</taxon>
    </lineage>
</organism>